<dbReference type="EMBL" id="LVKI01000054">
    <property type="protein sequence ID" value="OAQ06653.1"/>
    <property type="molecule type" value="Genomic_DNA"/>
</dbReference>
<protein>
    <submittedName>
        <fullName evidence="1">Uncharacterized protein</fullName>
    </submittedName>
</protein>
<proteinExistence type="predicted"/>
<dbReference type="OrthoDB" id="8246386at2"/>
<gene>
    <name evidence="1" type="ORF">A3O14_00935</name>
</gene>
<comment type="caution">
    <text evidence="1">The sequence shown here is derived from an EMBL/GenBank/DDBJ whole genome shotgun (WGS) entry which is preliminary data.</text>
</comment>
<dbReference type="Proteomes" id="UP000078520">
    <property type="component" value="Unassembled WGS sequence"/>
</dbReference>
<name>A0A179C4W6_9LACO</name>
<accession>A0A179C4W6</accession>
<evidence type="ECO:0000313" key="2">
    <source>
        <dbReference type="Proteomes" id="UP000078520"/>
    </source>
</evidence>
<dbReference type="RefSeq" id="WP_064208184.1">
    <property type="nucleotide sequence ID" value="NZ_JASCIW010000001.1"/>
</dbReference>
<dbReference type="AlphaFoldDB" id="A0A179C4W6"/>
<reference evidence="2" key="1">
    <citation type="submission" date="2016-03" db="EMBL/GenBank/DDBJ databases">
        <authorList>
            <person name="Johnson T.J."/>
            <person name="Youmans B."/>
            <person name="Case K."/>
            <person name="Noll S."/>
        </authorList>
    </citation>
    <scope>NUCLEOTIDE SEQUENCE [LARGE SCALE GENOMIC DNA]</scope>
    <source>
        <strain evidence="2">UMNLAv8</strain>
    </source>
</reference>
<evidence type="ECO:0000313" key="1">
    <source>
        <dbReference type="EMBL" id="OAQ06653.1"/>
    </source>
</evidence>
<sequence length="190" mass="22064">MLDRMNNIFYSVVGQHGKEDVKTILDRKQNEIAKAGYSLWAAKIDKKSIEQVWNLKPTDKVYVVCSIKPKAKDPGKGYDNNVAKYYQSPKGIFDIDDNVISTFSSKRKAYQAYYVNRYIMLPEEKEMNIGPYKTLLASGQVKTFKDRFKCTQFQNTYGKIDNSCNDEFYKKIGLVMELKYPFVVELKLDK</sequence>
<organism evidence="1 2">
    <name type="scientific">Ligilactobacillus aviarius</name>
    <dbReference type="NCBI Taxonomy" id="1606"/>
    <lineage>
        <taxon>Bacteria</taxon>
        <taxon>Bacillati</taxon>
        <taxon>Bacillota</taxon>
        <taxon>Bacilli</taxon>
        <taxon>Lactobacillales</taxon>
        <taxon>Lactobacillaceae</taxon>
        <taxon>Ligilactobacillus</taxon>
    </lineage>
</organism>